<gene>
    <name evidence="8" type="ORF">FOJ82_02840</name>
</gene>
<organism evidence="8 9">
    <name type="scientific">Tessaracoccus rhinocerotis</name>
    <dbReference type="NCBI Taxonomy" id="1689449"/>
    <lineage>
        <taxon>Bacteria</taxon>
        <taxon>Bacillati</taxon>
        <taxon>Actinomycetota</taxon>
        <taxon>Actinomycetes</taxon>
        <taxon>Propionibacteriales</taxon>
        <taxon>Propionibacteriaceae</taxon>
        <taxon>Tessaracoccus</taxon>
    </lineage>
</organism>
<protein>
    <submittedName>
        <fullName evidence="8">PspC domain-containing protein</fullName>
    </submittedName>
</protein>
<evidence type="ECO:0000313" key="8">
    <source>
        <dbReference type="EMBL" id="TRY19834.1"/>
    </source>
</evidence>
<evidence type="ECO:0000259" key="7">
    <source>
        <dbReference type="Pfam" id="PF04024"/>
    </source>
</evidence>
<dbReference type="OrthoDB" id="7359894at2"/>
<dbReference type="GO" id="GO:0005886">
    <property type="term" value="C:plasma membrane"/>
    <property type="evidence" value="ECO:0007669"/>
    <property type="project" value="UniProtKB-SubCell"/>
</dbReference>
<keyword evidence="9" id="KW-1185">Reference proteome</keyword>
<comment type="caution">
    <text evidence="8">The sequence shown here is derived from an EMBL/GenBank/DDBJ whole genome shotgun (WGS) entry which is preliminary data.</text>
</comment>
<dbReference type="PANTHER" id="PTHR33885">
    <property type="entry name" value="PHAGE SHOCK PROTEIN C"/>
    <property type="match status" value="1"/>
</dbReference>
<comment type="subcellular location">
    <subcellularLocation>
        <location evidence="1">Cell membrane</location>
        <topology evidence="1">Single-pass membrane protein</topology>
    </subcellularLocation>
</comment>
<keyword evidence="5 6" id="KW-0472">Membrane</keyword>
<name>A0A553K557_9ACTN</name>
<evidence type="ECO:0000256" key="3">
    <source>
        <dbReference type="ARBA" id="ARBA00022692"/>
    </source>
</evidence>
<dbReference type="AlphaFoldDB" id="A0A553K557"/>
<keyword evidence="2" id="KW-1003">Cell membrane</keyword>
<accession>A0A553K557</accession>
<dbReference type="InterPro" id="IPR007168">
    <property type="entry name" value="Phageshock_PspC_N"/>
</dbReference>
<evidence type="ECO:0000313" key="9">
    <source>
        <dbReference type="Proteomes" id="UP000317638"/>
    </source>
</evidence>
<dbReference type="Proteomes" id="UP000317638">
    <property type="component" value="Unassembled WGS sequence"/>
</dbReference>
<sequence length="99" mass="10783">MNLDRRDSSMKLQRIDEGKWIAGVATGLSAKLGIDVTIVRIVFAAISVFWGGGIALYVLLWLIMPRPAGGTVAEESISRAQRWYKDNKRGGNGGSGYDI</sequence>
<evidence type="ECO:0000256" key="4">
    <source>
        <dbReference type="ARBA" id="ARBA00022989"/>
    </source>
</evidence>
<keyword evidence="3 6" id="KW-0812">Transmembrane</keyword>
<feature type="domain" description="Phage shock protein PspC N-terminal" evidence="7">
    <location>
        <begin position="11"/>
        <end position="66"/>
    </location>
</feature>
<dbReference type="Pfam" id="PF04024">
    <property type="entry name" value="PspC"/>
    <property type="match status" value="1"/>
</dbReference>
<feature type="transmembrane region" description="Helical" evidence="6">
    <location>
        <begin position="41"/>
        <end position="64"/>
    </location>
</feature>
<reference evidence="8 9" key="1">
    <citation type="submission" date="2019-07" db="EMBL/GenBank/DDBJ databases">
        <authorList>
            <person name="Zhou L.-Y."/>
        </authorList>
    </citation>
    <scope>NUCLEOTIDE SEQUENCE [LARGE SCALE GENOMIC DNA]</scope>
    <source>
        <strain evidence="8 9">YIM 101269</strain>
    </source>
</reference>
<evidence type="ECO:0000256" key="2">
    <source>
        <dbReference type="ARBA" id="ARBA00022475"/>
    </source>
</evidence>
<keyword evidence="4 6" id="KW-1133">Transmembrane helix</keyword>
<dbReference type="EMBL" id="VKKG01000001">
    <property type="protein sequence ID" value="TRY19834.1"/>
    <property type="molecule type" value="Genomic_DNA"/>
</dbReference>
<dbReference type="InterPro" id="IPR052027">
    <property type="entry name" value="PspC"/>
</dbReference>
<evidence type="ECO:0000256" key="6">
    <source>
        <dbReference type="SAM" id="Phobius"/>
    </source>
</evidence>
<evidence type="ECO:0000256" key="5">
    <source>
        <dbReference type="ARBA" id="ARBA00023136"/>
    </source>
</evidence>
<dbReference type="PANTHER" id="PTHR33885:SF3">
    <property type="entry name" value="PHAGE SHOCK PROTEIN C"/>
    <property type="match status" value="1"/>
</dbReference>
<evidence type="ECO:0000256" key="1">
    <source>
        <dbReference type="ARBA" id="ARBA00004162"/>
    </source>
</evidence>
<proteinExistence type="predicted"/>
<dbReference type="RefSeq" id="WP_143936921.1">
    <property type="nucleotide sequence ID" value="NZ_VKKG01000001.1"/>
</dbReference>